<dbReference type="Proteomes" id="UP000719412">
    <property type="component" value="Unassembled WGS sequence"/>
</dbReference>
<keyword evidence="3" id="KW-1185">Reference proteome</keyword>
<dbReference type="EMBL" id="JABDTM020015173">
    <property type="protein sequence ID" value="KAH0819224.1"/>
    <property type="molecule type" value="Genomic_DNA"/>
</dbReference>
<dbReference type="AlphaFoldDB" id="A0A8J6HQZ6"/>
<feature type="compositionally biased region" description="Basic and acidic residues" evidence="1">
    <location>
        <begin position="49"/>
        <end position="65"/>
    </location>
</feature>
<gene>
    <name evidence="2" type="ORF">GEV33_003567</name>
</gene>
<reference evidence="2" key="2">
    <citation type="submission" date="2021-08" db="EMBL/GenBank/DDBJ databases">
        <authorList>
            <person name="Eriksson T."/>
        </authorList>
    </citation>
    <scope>NUCLEOTIDE SEQUENCE</scope>
    <source>
        <strain evidence="2">Stoneville</strain>
        <tissue evidence="2">Whole head</tissue>
    </source>
</reference>
<accession>A0A8J6HQZ6</accession>
<sequence length="523" mass="58777">MPDLFRSQDKNYKYIYSYRLCYGTKSNVGAEPQGGEAPRSVAPRGRSTKGQDAKGAKHQEGERSATDVGVLVDEGGCHRVPGATTVTVSVVRSAERWLVDSASAGTSRWTADDARGGWSMSPAQGPLGGALMMDVVKRKVSVKSKSLMTPSVFYDRYGSNVDKMTAPDWSGRKLWWRSRENTCAYKACGTAARAYYRTGLLVANTSPRQVPKRLSRYDKDSSSTEVPETYEGQLELENREITHAAAVRAWMEQETAEYQAEQNDVRTQATGTSRDLLLRWRAPSEVVKVLSHDRDEIADLRDEIADLPEEIADLPGTPRLQLRDSGVAAAESRRRWIHYGEKTVLDKYWTGSGRVVRPSLGAKLPVCRHSACTRKRSDAWERSRGRKNHCPEYFCPGSRLDQTSEDTLQVRKGRVNRWNPVGLHERHVSTAWASSVVLDGRRREQDEVPRGKRKIRNRLSALSSRVLQVTDELSETDYFLLFGLPEREGVMVVFEQTNRESKNAPMTHDGRVQPLSMKLNAKI</sequence>
<protein>
    <submittedName>
        <fullName evidence="2">Uncharacterized protein</fullName>
    </submittedName>
</protein>
<comment type="caution">
    <text evidence="2">The sequence shown here is derived from an EMBL/GenBank/DDBJ whole genome shotgun (WGS) entry which is preliminary data.</text>
</comment>
<name>A0A8J6HQZ6_TENMO</name>
<reference evidence="2" key="1">
    <citation type="journal article" date="2020" name="J Insects Food Feed">
        <title>The yellow mealworm (Tenebrio molitor) genome: a resource for the emerging insects as food and feed industry.</title>
        <authorList>
            <person name="Eriksson T."/>
            <person name="Andere A."/>
            <person name="Kelstrup H."/>
            <person name="Emery V."/>
            <person name="Picard C."/>
        </authorList>
    </citation>
    <scope>NUCLEOTIDE SEQUENCE</scope>
    <source>
        <strain evidence="2">Stoneville</strain>
        <tissue evidence="2">Whole head</tissue>
    </source>
</reference>
<organism evidence="2 3">
    <name type="scientific">Tenebrio molitor</name>
    <name type="common">Yellow mealworm beetle</name>
    <dbReference type="NCBI Taxonomy" id="7067"/>
    <lineage>
        <taxon>Eukaryota</taxon>
        <taxon>Metazoa</taxon>
        <taxon>Ecdysozoa</taxon>
        <taxon>Arthropoda</taxon>
        <taxon>Hexapoda</taxon>
        <taxon>Insecta</taxon>
        <taxon>Pterygota</taxon>
        <taxon>Neoptera</taxon>
        <taxon>Endopterygota</taxon>
        <taxon>Coleoptera</taxon>
        <taxon>Polyphaga</taxon>
        <taxon>Cucujiformia</taxon>
        <taxon>Tenebrionidae</taxon>
        <taxon>Tenebrio</taxon>
    </lineage>
</organism>
<evidence type="ECO:0000313" key="3">
    <source>
        <dbReference type="Proteomes" id="UP000719412"/>
    </source>
</evidence>
<evidence type="ECO:0000256" key="1">
    <source>
        <dbReference type="SAM" id="MobiDB-lite"/>
    </source>
</evidence>
<proteinExistence type="predicted"/>
<evidence type="ECO:0000313" key="2">
    <source>
        <dbReference type="EMBL" id="KAH0819224.1"/>
    </source>
</evidence>
<feature type="region of interest" description="Disordered" evidence="1">
    <location>
        <begin position="27"/>
        <end position="68"/>
    </location>
</feature>